<accession>A0A382NW58</accession>
<reference evidence="3" key="1">
    <citation type="submission" date="2018-05" db="EMBL/GenBank/DDBJ databases">
        <authorList>
            <person name="Lanie J.A."/>
            <person name="Ng W.-L."/>
            <person name="Kazmierczak K.M."/>
            <person name="Andrzejewski T.M."/>
            <person name="Davidsen T.M."/>
            <person name="Wayne K.J."/>
            <person name="Tettelin H."/>
            <person name="Glass J.I."/>
            <person name="Rusch D."/>
            <person name="Podicherti R."/>
            <person name="Tsui H.-C.T."/>
            <person name="Winkler M.E."/>
        </authorList>
    </citation>
    <scope>NUCLEOTIDE SEQUENCE</scope>
</reference>
<proteinExistence type="predicted"/>
<dbReference type="Gene3D" id="3.40.50.1820">
    <property type="entry name" value="alpha/beta hydrolase"/>
    <property type="match status" value="1"/>
</dbReference>
<evidence type="ECO:0000313" key="3">
    <source>
        <dbReference type="EMBL" id="SVC64738.1"/>
    </source>
</evidence>
<name>A0A382NW58_9ZZZZ</name>
<dbReference type="InterPro" id="IPR001375">
    <property type="entry name" value="Peptidase_S9_cat"/>
</dbReference>
<sequence>MKTITITTSVVLLASVMGTNAEPESKIELMHTLDGIEFGIWGNTNHEQPAPTLIVLATTIKNTLNSAYYRHCGNQLVKRGYICISINLPCHGDQRVDGEPEGLSGWSHRAARDSDFVAEFNNRLSKVLDHLIKQGVSDPRKIAACGTSRGGFLALHAAIHDPRVKCVAGFAPVTDLSVLREFKSTSERRLVKQLNLIKRAKDLAGRKVWIVIGDQDERVGTDHAIQLAREISRESRKQKLPSQATLHVLSEPRGHTIPDGADRLAADWILQQIDPDQ</sequence>
<organism evidence="3">
    <name type="scientific">marine metagenome</name>
    <dbReference type="NCBI Taxonomy" id="408172"/>
    <lineage>
        <taxon>unclassified sequences</taxon>
        <taxon>metagenomes</taxon>
        <taxon>ecological metagenomes</taxon>
    </lineage>
</organism>
<dbReference type="InterPro" id="IPR029058">
    <property type="entry name" value="AB_hydrolase_fold"/>
</dbReference>
<feature type="domain" description="Peptidase S9 prolyl oligopeptidase catalytic" evidence="2">
    <location>
        <begin position="126"/>
        <end position="236"/>
    </location>
</feature>
<dbReference type="SUPFAM" id="SSF53474">
    <property type="entry name" value="alpha/beta-Hydrolases"/>
    <property type="match status" value="1"/>
</dbReference>
<dbReference type="AlphaFoldDB" id="A0A382NW58"/>
<protein>
    <recommendedName>
        <fullName evidence="2">Peptidase S9 prolyl oligopeptidase catalytic domain-containing protein</fullName>
    </recommendedName>
</protein>
<dbReference type="EMBL" id="UINC01102822">
    <property type="protein sequence ID" value="SVC64738.1"/>
    <property type="molecule type" value="Genomic_DNA"/>
</dbReference>
<dbReference type="InterPro" id="IPR050261">
    <property type="entry name" value="FrsA_esterase"/>
</dbReference>
<dbReference type="GO" id="GO:0008236">
    <property type="term" value="F:serine-type peptidase activity"/>
    <property type="evidence" value="ECO:0007669"/>
    <property type="project" value="InterPro"/>
</dbReference>
<dbReference type="Pfam" id="PF00326">
    <property type="entry name" value="Peptidase_S9"/>
    <property type="match status" value="1"/>
</dbReference>
<dbReference type="GO" id="GO:0016788">
    <property type="term" value="F:hydrolase activity, acting on ester bonds"/>
    <property type="evidence" value="ECO:0007669"/>
    <property type="project" value="UniProtKB-ARBA"/>
</dbReference>
<gene>
    <name evidence="3" type="ORF">METZ01_LOCUS317592</name>
</gene>
<dbReference type="PANTHER" id="PTHR22946">
    <property type="entry name" value="DIENELACTONE HYDROLASE DOMAIN-CONTAINING PROTEIN-RELATED"/>
    <property type="match status" value="1"/>
</dbReference>
<dbReference type="GO" id="GO:0006508">
    <property type="term" value="P:proteolysis"/>
    <property type="evidence" value="ECO:0007669"/>
    <property type="project" value="InterPro"/>
</dbReference>
<dbReference type="PANTHER" id="PTHR22946:SF9">
    <property type="entry name" value="POLYKETIDE TRANSFERASE AF380"/>
    <property type="match status" value="1"/>
</dbReference>
<evidence type="ECO:0000256" key="1">
    <source>
        <dbReference type="ARBA" id="ARBA00022801"/>
    </source>
</evidence>
<keyword evidence="1" id="KW-0378">Hydrolase</keyword>
<evidence type="ECO:0000259" key="2">
    <source>
        <dbReference type="Pfam" id="PF00326"/>
    </source>
</evidence>